<dbReference type="RefSeq" id="WP_008425868.1">
    <property type="nucleotide sequence ID" value="NZ_AOIA01000146.1"/>
</dbReference>
<protein>
    <recommendedName>
        <fullName evidence="3 6">peptidylprolyl isomerase</fullName>
        <ecNumber evidence="3 6">5.2.1.8</ecNumber>
    </recommendedName>
</protein>
<evidence type="ECO:0000256" key="3">
    <source>
        <dbReference type="ARBA" id="ARBA00013194"/>
    </source>
</evidence>
<keyword evidence="10" id="KW-1185">Reference proteome</keyword>
<proteinExistence type="inferred from homology"/>
<dbReference type="InterPro" id="IPR054016">
    <property type="entry name" value="FKBP26_IF"/>
</dbReference>
<dbReference type="InterPro" id="IPR001179">
    <property type="entry name" value="PPIase_FKBP_dom"/>
</dbReference>
<comment type="caution">
    <text evidence="9">The sequence shown here is derived from an EMBL/GenBank/DDBJ whole genome shotgun (WGS) entry which is preliminary data.</text>
</comment>
<dbReference type="EC" id="5.2.1.8" evidence="3 6"/>
<dbReference type="SUPFAM" id="SSF54534">
    <property type="entry name" value="FKBP-like"/>
    <property type="match status" value="1"/>
</dbReference>
<dbReference type="Proteomes" id="UP000011531">
    <property type="component" value="Unassembled WGS sequence"/>
</dbReference>
<sequence length="323" mass="35284">MTEEQEAELDEQADDVENGDDAAEAEGLQAGDFVKLAYTAYTVEDDQLVDTTDPEVAEEEGVGDQAEEFKPRTIVLGEGHIFDEVEDAVIGGEVGDSGTVTIPAEDAFGEYDPDDVQTVSAEKIDEDDRYPGANVQVDGQQGYISTIVGGRARVDFNHPLAGEDVEYEYEVVEEVDDVEQQAAGLFEMYLGMEPDLWIETDEVEEEVPVESDEDDDEDEDSEPEFETEVVEKETLYLEATPQMTMNQQWMMGKQQIGQDVIDKLGVDRVIVQEVIDGMGGMGMPGMMGGMGGMGGGEADIEEALEEADVDADEIVEELEGAEE</sequence>
<feature type="compositionally biased region" description="Acidic residues" evidence="7">
    <location>
        <begin position="1"/>
        <end position="24"/>
    </location>
</feature>
<gene>
    <name evidence="9" type="ORF">C492_17545</name>
</gene>
<comment type="catalytic activity">
    <reaction evidence="1 6">
        <text>[protein]-peptidylproline (omega=180) = [protein]-peptidylproline (omega=0)</text>
        <dbReference type="Rhea" id="RHEA:16237"/>
        <dbReference type="Rhea" id="RHEA-COMP:10747"/>
        <dbReference type="Rhea" id="RHEA-COMP:10748"/>
        <dbReference type="ChEBI" id="CHEBI:83833"/>
        <dbReference type="ChEBI" id="CHEBI:83834"/>
        <dbReference type="EC" id="5.2.1.8"/>
    </reaction>
</comment>
<dbReference type="Gene3D" id="2.40.10.330">
    <property type="match status" value="1"/>
</dbReference>
<evidence type="ECO:0000256" key="2">
    <source>
        <dbReference type="ARBA" id="ARBA00006577"/>
    </source>
</evidence>
<dbReference type="OrthoDB" id="8615at2157"/>
<evidence type="ECO:0000256" key="6">
    <source>
        <dbReference type="PROSITE-ProRule" id="PRU00277"/>
    </source>
</evidence>
<keyword evidence="4 6" id="KW-0697">Rotamase</keyword>
<evidence type="ECO:0000256" key="7">
    <source>
        <dbReference type="SAM" id="MobiDB-lite"/>
    </source>
</evidence>
<dbReference type="PROSITE" id="PS50059">
    <property type="entry name" value="FKBP_PPIASE"/>
    <property type="match status" value="1"/>
</dbReference>
<dbReference type="STRING" id="1227498.C492_17545"/>
<dbReference type="PATRIC" id="fig|1227498.3.peg.3460"/>
<evidence type="ECO:0000256" key="4">
    <source>
        <dbReference type="ARBA" id="ARBA00023110"/>
    </source>
</evidence>
<dbReference type="AlphaFoldDB" id="L9WVY7"/>
<dbReference type="PANTHER" id="PTHR47861:SF2">
    <property type="entry name" value="LONG-TYPE PEPTIDYL-PROLYL CIS-TRANS ISOMERASE"/>
    <property type="match status" value="1"/>
</dbReference>
<dbReference type="PANTHER" id="PTHR47861">
    <property type="entry name" value="FKBP-TYPE PEPTIDYL-PROLYL CIS-TRANS ISOMERASE SLYD"/>
    <property type="match status" value="1"/>
</dbReference>
<feature type="region of interest" description="Disordered" evidence="7">
    <location>
        <begin position="46"/>
        <end position="65"/>
    </location>
</feature>
<feature type="domain" description="PPIase FKBP-type" evidence="8">
    <location>
        <begin position="31"/>
        <end position="110"/>
    </location>
</feature>
<reference evidence="9 10" key="1">
    <citation type="journal article" date="2014" name="PLoS Genet.">
        <title>Phylogenetically driven sequencing of extremely halophilic archaea reveals strategies for static and dynamic osmo-response.</title>
        <authorList>
            <person name="Becker E.A."/>
            <person name="Seitzer P.M."/>
            <person name="Tritt A."/>
            <person name="Larsen D."/>
            <person name="Krusor M."/>
            <person name="Yao A.I."/>
            <person name="Wu D."/>
            <person name="Madern D."/>
            <person name="Eisen J.A."/>
            <person name="Darling A.E."/>
            <person name="Facciotti M.T."/>
        </authorList>
    </citation>
    <scope>NUCLEOTIDE SEQUENCE [LARGE SCALE GENOMIC DNA]</scope>
    <source>
        <strain evidence="9 10">DSM 18795</strain>
    </source>
</reference>
<dbReference type="Gene3D" id="3.10.50.40">
    <property type="match status" value="1"/>
</dbReference>
<evidence type="ECO:0000256" key="1">
    <source>
        <dbReference type="ARBA" id="ARBA00000971"/>
    </source>
</evidence>
<dbReference type="InterPro" id="IPR046357">
    <property type="entry name" value="PPIase_dom_sf"/>
</dbReference>
<comment type="similarity">
    <text evidence="2">Belongs to the FKBP-type PPIase family.</text>
</comment>
<evidence type="ECO:0000259" key="8">
    <source>
        <dbReference type="PROSITE" id="PS50059"/>
    </source>
</evidence>
<feature type="region of interest" description="Disordered" evidence="7">
    <location>
        <begin position="1"/>
        <end position="29"/>
    </location>
</feature>
<feature type="region of interest" description="Disordered" evidence="7">
    <location>
        <begin position="204"/>
        <end position="225"/>
    </location>
</feature>
<dbReference type="EMBL" id="AOIA01000146">
    <property type="protein sequence ID" value="ELY53356.1"/>
    <property type="molecule type" value="Genomic_DNA"/>
</dbReference>
<evidence type="ECO:0000256" key="5">
    <source>
        <dbReference type="ARBA" id="ARBA00023235"/>
    </source>
</evidence>
<name>L9WVY7_9EURY</name>
<dbReference type="InterPro" id="IPR048261">
    <property type="entry name" value="SlpA/SlyD-like_ins_sf"/>
</dbReference>
<evidence type="ECO:0000313" key="9">
    <source>
        <dbReference type="EMBL" id="ELY53356.1"/>
    </source>
</evidence>
<dbReference type="Pfam" id="PF00254">
    <property type="entry name" value="FKBP_C"/>
    <property type="match status" value="1"/>
</dbReference>
<keyword evidence="5 6" id="KW-0413">Isomerase</keyword>
<organism evidence="9 10">
    <name type="scientific">Natronococcus jeotgali DSM 18795</name>
    <dbReference type="NCBI Taxonomy" id="1227498"/>
    <lineage>
        <taxon>Archaea</taxon>
        <taxon>Methanobacteriati</taxon>
        <taxon>Methanobacteriota</taxon>
        <taxon>Stenosarchaea group</taxon>
        <taxon>Halobacteria</taxon>
        <taxon>Halobacteriales</taxon>
        <taxon>Natrialbaceae</taxon>
        <taxon>Natronococcus</taxon>
    </lineage>
</organism>
<accession>L9WVY7</accession>
<dbReference type="GO" id="GO:0003755">
    <property type="term" value="F:peptidyl-prolyl cis-trans isomerase activity"/>
    <property type="evidence" value="ECO:0007669"/>
    <property type="project" value="UniProtKB-KW"/>
</dbReference>
<dbReference type="Pfam" id="PF22199">
    <property type="entry name" value="FKBP26_IF"/>
    <property type="match status" value="1"/>
</dbReference>
<evidence type="ECO:0000313" key="10">
    <source>
        <dbReference type="Proteomes" id="UP000011531"/>
    </source>
</evidence>